<dbReference type="InterPro" id="IPR017972">
    <property type="entry name" value="Cyt_P450_CS"/>
</dbReference>
<dbReference type="GO" id="GO:0020037">
    <property type="term" value="F:heme binding"/>
    <property type="evidence" value="ECO:0007669"/>
    <property type="project" value="InterPro"/>
</dbReference>
<dbReference type="CDD" id="cd20628">
    <property type="entry name" value="CYP4"/>
    <property type="match status" value="1"/>
</dbReference>
<evidence type="ECO:0000256" key="7">
    <source>
        <dbReference type="ARBA" id="ARBA00022723"/>
    </source>
</evidence>
<evidence type="ECO:0000256" key="1">
    <source>
        <dbReference type="ARBA" id="ARBA00001971"/>
    </source>
</evidence>
<keyword evidence="10 12" id="KW-0503">Monooxygenase</keyword>
<organism evidence="13">
    <name type="scientific">Cydia pomonella</name>
    <name type="common">Codling moth</name>
    <dbReference type="NCBI Taxonomy" id="82600"/>
    <lineage>
        <taxon>Eukaryota</taxon>
        <taxon>Metazoa</taxon>
        <taxon>Ecdysozoa</taxon>
        <taxon>Arthropoda</taxon>
        <taxon>Hexapoda</taxon>
        <taxon>Insecta</taxon>
        <taxon>Pterygota</taxon>
        <taxon>Neoptera</taxon>
        <taxon>Endopterygota</taxon>
        <taxon>Lepidoptera</taxon>
        <taxon>Glossata</taxon>
        <taxon>Ditrysia</taxon>
        <taxon>Tortricoidea</taxon>
        <taxon>Tortricidae</taxon>
        <taxon>Olethreutinae</taxon>
        <taxon>Grapholitini</taxon>
        <taxon>Cydia</taxon>
    </lineage>
</organism>
<keyword evidence="6 11" id="KW-0349">Heme</keyword>
<dbReference type="PROSITE" id="PS00086">
    <property type="entry name" value="CYTOCHROME_P450"/>
    <property type="match status" value="1"/>
</dbReference>
<dbReference type="SUPFAM" id="SSF48264">
    <property type="entry name" value="Cytochrome P450"/>
    <property type="match status" value="1"/>
</dbReference>
<comment type="similarity">
    <text evidence="5 12">Belongs to the cytochrome P450 family.</text>
</comment>
<evidence type="ECO:0000256" key="12">
    <source>
        <dbReference type="RuleBase" id="RU000461"/>
    </source>
</evidence>
<comment type="subcellular location">
    <subcellularLocation>
        <location evidence="4">Endoplasmic reticulum membrane</location>
        <topology evidence="4">Peripheral membrane protein</topology>
    </subcellularLocation>
    <subcellularLocation>
        <location evidence="3">Microsome membrane</location>
        <topology evidence="3">Peripheral membrane protein</topology>
    </subcellularLocation>
</comment>
<comment type="function">
    <text evidence="2">May be involved in the metabolism of insect hormones and in the breakdown of synthetic insecticides.</text>
</comment>
<dbReference type="InterPro" id="IPR036396">
    <property type="entry name" value="Cyt_P450_sf"/>
</dbReference>
<reference evidence="13" key="1">
    <citation type="submission" date="2017-07" db="EMBL/GenBank/DDBJ databases">
        <title>Identification of CYP9s from Cydia pomonella.</title>
        <authorList>
            <person name="Chen Y."/>
            <person name="Wang W."/>
            <person name="Yang X.-Q."/>
        </authorList>
    </citation>
    <scope>NUCLEOTIDE SEQUENCE</scope>
</reference>
<name>A0A8D4P6Y8_CYDPO</name>
<comment type="cofactor">
    <cofactor evidence="1 11">
        <name>heme</name>
        <dbReference type="ChEBI" id="CHEBI:30413"/>
    </cofactor>
</comment>
<dbReference type="PRINTS" id="PR00385">
    <property type="entry name" value="P450"/>
</dbReference>
<evidence type="ECO:0000256" key="2">
    <source>
        <dbReference type="ARBA" id="ARBA00003690"/>
    </source>
</evidence>
<dbReference type="InterPro" id="IPR002403">
    <property type="entry name" value="Cyt_P450_E_grp-IV"/>
</dbReference>
<dbReference type="Gene3D" id="1.10.630.10">
    <property type="entry name" value="Cytochrome P450"/>
    <property type="match status" value="1"/>
</dbReference>
<evidence type="ECO:0000256" key="10">
    <source>
        <dbReference type="ARBA" id="ARBA00023033"/>
    </source>
</evidence>
<evidence type="ECO:0000256" key="3">
    <source>
        <dbReference type="ARBA" id="ARBA00004174"/>
    </source>
</evidence>
<evidence type="ECO:0000256" key="8">
    <source>
        <dbReference type="ARBA" id="ARBA00023002"/>
    </source>
</evidence>
<keyword evidence="7 11" id="KW-0479">Metal-binding</keyword>
<dbReference type="GO" id="GO:0005789">
    <property type="term" value="C:endoplasmic reticulum membrane"/>
    <property type="evidence" value="ECO:0007669"/>
    <property type="project" value="UniProtKB-SubCell"/>
</dbReference>
<dbReference type="PRINTS" id="PR00465">
    <property type="entry name" value="EP450IV"/>
</dbReference>
<sequence>MLIYLLSSAILLCVIHVFFNYNNVARALRKIPGPKDAFIIGNALEIIVPPDKLMDLGRDFAKRFHGIYRFWCYPLGAVTIYNPEDIEIIMSTMKHSEKGIVYHLLKPWLQDGLLLSNGEKWQTRRKILTPTFHFNILRQFSVILQENAQRLLTVLEAASERPIDVVPVISEFTLSSICETAMGTQLNEQETNAARSYKDTIYRIGHIFSSRFARIYLFSDFIFNLTSLGREQKKLLRIVRNFTEKVIDQRKGMLNNNINSDTIKDAEEYDDIFMKKKKKVAMLDLLISAEKDRLIDSAGIQEEVDTFMFEGHDTTASGLTFCMMALANNRDIQNKALAEITDLLGDSDRAITMEDINNLPYLDRCIKESLRIYPPVHFISRKLTEDVKLSNKYDIPAGVGCHISIYDLHHREDLYPDPSRFDPDRFLPEHCARRHPYAYIPFSAGPRNCIGQKFALLEMKLVLAEVLRKFELQPVTRAEDLSFIGDLVLRNKGPVYVNFTKRKSVATQ</sequence>
<dbReference type="InterPro" id="IPR050196">
    <property type="entry name" value="Cytochrome_P450_Monoox"/>
</dbReference>
<dbReference type="Pfam" id="PF00067">
    <property type="entry name" value="p450"/>
    <property type="match status" value="1"/>
</dbReference>
<keyword evidence="8 12" id="KW-0560">Oxidoreductase</keyword>
<dbReference type="PANTHER" id="PTHR24291:SF105">
    <property type="entry name" value="CYTOCHROME P450 4P1-RELATED"/>
    <property type="match status" value="1"/>
</dbReference>
<protein>
    <submittedName>
        <fullName evidence="13">CYP4M65</fullName>
    </submittedName>
</protein>
<dbReference type="PANTHER" id="PTHR24291">
    <property type="entry name" value="CYTOCHROME P450 FAMILY 4"/>
    <property type="match status" value="1"/>
</dbReference>
<evidence type="ECO:0000256" key="6">
    <source>
        <dbReference type="ARBA" id="ARBA00022617"/>
    </source>
</evidence>
<evidence type="ECO:0000256" key="4">
    <source>
        <dbReference type="ARBA" id="ARBA00004406"/>
    </source>
</evidence>
<accession>A0A8D4P6Y8</accession>
<dbReference type="GO" id="GO:0005506">
    <property type="term" value="F:iron ion binding"/>
    <property type="evidence" value="ECO:0007669"/>
    <property type="project" value="InterPro"/>
</dbReference>
<evidence type="ECO:0000256" key="9">
    <source>
        <dbReference type="ARBA" id="ARBA00023004"/>
    </source>
</evidence>
<keyword evidence="9 11" id="KW-0408">Iron</keyword>
<gene>
    <name evidence="13" type="primary">CYP4M65</name>
</gene>
<dbReference type="InterPro" id="IPR001128">
    <property type="entry name" value="Cyt_P450"/>
</dbReference>
<dbReference type="GO" id="GO:0016705">
    <property type="term" value="F:oxidoreductase activity, acting on paired donors, with incorporation or reduction of molecular oxygen"/>
    <property type="evidence" value="ECO:0007669"/>
    <property type="project" value="InterPro"/>
</dbReference>
<evidence type="ECO:0000256" key="11">
    <source>
        <dbReference type="PIRSR" id="PIRSR602403-1"/>
    </source>
</evidence>
<dbReference type="GO" id="GO:0004497">
    <property type="term" value="F:monooxygenase activity"/>
    <property type="evidence" value="ECO:0007669"/>
    <property type="project" value="UniProtKB-KW"/>
</dbReference>
<evidence type="ECO:0000256" key="5">
    <source>
        <dbReference type="ARBA" id="ARBA00010617"/>
    </source>
</evidence>
<feature type="binding site" description="axial binding residue" evidence="11">
    <location>
        <position position="449"/>
    </location>
    <ligand>
        <name>heme</name>
        <dbReference type="ChEBI" id="CHEBI:30413"/>
    </ligand>
    <ligandPart>
        <name>Fe</name>
        <dbReference type="ChEBI" id="CHEBI:18248"/>
    </ligandPart>
</feature>
<dbReference type="AlphaFoldDB" id="A0A8D4P6Y8"/>
<proteinExistence type="evidence at transcript level"/>
<dbReference type="EMBL" id="MF574700">
    <property type="protein sequence ID" value="AZJ25113.1"/>
    <property type="molecule type" value="mRNA"/>
</dbReference>
<evidence type="ECO:0000313" key="13">
    <source>
        <dbReference type="EMBL" id="AZJ25113.1"/>
    </source>
</evidence>